<dbReference type="PANTHER" id="PTHR31723:SF10">
    <property type="entry name" value="PATHOGEN-RELATED PROTEIN"/>
    <property type="match status" value="1"/>
</dbReference>
<dbReference type="OrthoDB" id="65445at2759"/>
<evidence type="ECO:0008006" key="4">
    <source>
        <dbReference type="Google" id="ProtNLM"/>
    </source>
</evidence>
<feature type="region of interest" description="Disordered" evidence="1">
    <location>
        <begin position="17"/>
        <end position="39"/>
    </location>
</feature>
<keyword evidence="3" id="KW-1185">Reference proteome</keyword>
<feature type="compositionally biased region" description="Basic and acidic residues" evidence="1">
    <location>
        <begin position="17"/>
        <end position="30"/>
    </location>
</feature>
<evidence type="ECO:0000256" key="1">
    <source>
        <dbReference type="SAM" id="MobiDB-lite"/>
    </source>
</evidence>
<dbReference type="EnsemblMetazoa" id="XM_038191642.1">
    <property type="protein sequence ID" value="XP_038047570.1"/>
    <property type="gene ID" value="LOC119721562"/>
</dbReference>
<dbReference type="AlphaFoldDB" id="A0A913Z9K5"/>
<name>A0A913Z9K5_PATMI</name>
<dbReference type="InterPro" id="IPR032710">
    <property type="entry name" value="NTF2-like_dom_sf"/>
</dbReference>
<dbReference type="OMA" id="IVFKWRH"/>
<organism evidence="2 3">
    <name type="scientific">Patiria miniata</name>
    <name type="common">Bat star</name>
    <name type="synonym">Asterina miniata</name>
    <dbReference type="NCBI Taxonomy" id="46514"/>
    <lineage>
        <taxon>Eukaryota</taxon>
        <taxon>Metazoa</taxon>
        <taxon>Echinodermata</taxon>
        <taxon>Eleutherozoa</taxon>
        <taxon>Asterozoa</taxon>
        <taxon>Asteroidea</taxon>
        <taxon>Valvatacea</taxon>
        <taxon>Valvatida</taxon>
        <taxon>Asterinidae</taxon>
        <taxon>Patiria</taxon>
    </lineage>
</organism>
<dbReference type="Gene3D" id="3.10.450.50">
    <property type="match status" value="1"/>
</dbReference>
<sequence>MDTSSTDKVDQQLKELADKHGFLRPDRGDLDNPPAPWREGKPDYRKADLLYFKGKTMNHKPGSLELIVENLVKKWEMEGSHLPDYMTWTTINKEKYRVQANGQKVFSGKESSTIGYYNWLLSTASKELYDSEQHTFESSHSVFPGAFPDGFAWEVLQVFSGPPKVAFSWRHWSNFSGEYKGRVGEGQLVEMHGFAIATVDEQLLIGQLEVYYKPDEFLKAMEGKIPISDVSSGKEILGTGCPIHREK</sequence>
<accession>A0A913Z9K5</accession>
<dbReference type="RefSeq" id="XP_038047570.1">
    <property type="nucleotide sequence ID" value="XM_038191642.1"/>
</dbReference>
<dbReference type="InterPro" id="IPR053218">
    <property type="entry name" value="Pathogen-related_defense"/>
</dbReference>
<dbReference type="Proteomes" id="UP000887568">
    <property type="component" value="Unplaced"/>
</dbReference>
<dbReference type="PANTHER" id="PTHR31723">
    <property type="entry name" value="PATHOGENESIS-RELATED FAMILY PROTEIN"/>
    <property type="match status" value="1"/>
</dbReference>
<proteinExistence type="predicted"/>
<evidence type="ECO:0000313" key="3">
    <source>
        <dbReference type="Proteomes" id="UP000887568"/>
    </source>
</evidence>
<reference evidence="2" key="1">
    <citation type="submission" date="2022-11" db="UniProtKB">
        <authorList>
            <consortium name="EnsemblMetazoa"/>
        </authorList>
    </citation>
    <scope>IDENTIFICATION</scope>
</reference>
<dbReference type="SUPFAM" id="SSF54427">
    <property type="entry name" value="NTF2-like"/>
    <property type="match status" value="1"/>
</dbReference>
<dbReference type="GeneID" id="119721562"/>
<evidence type="ECO:0000313" key="2">
    <source>
        <dbReference type="EnsemblMetazoa" id="XP_038047570.1"/>
    </source>
</evidence>
<protein>
    <recommendedName>
        <fullName evidence="4">Pathogen-related protein</fullName>
    </recommendedName>
</protein>